<dbReference type="PROSITE" id="PS51468">
    <property type="entry name" value="VIT"/>
    <property type="match status" value="1"/>
</dbReference>
<dbReference type="Pfam" id="PF08487">
    <property type="entry name" value="VIT"/>
    <property type="match status" value="1"/>
</dbReference>
<protein>
    <recommendedName>
        <fullName evidence="6">von Willebrand factor A domain-containing protein 5A</fullName>
    </recommendedName>
</protein>
<name>A0A8W8KUZ5_MAGGI</name>
<dbReference type="Pfam" id="PF13768">
    <property type="entry name" value="VWA_3"/>
    <property type="match status" value="1"/>
</dbReference>
<dbReference type="InterPro" id="IPR002035">
    <property type="entry name" value="VWF_A"/>
</dbReference>
<dbReference type="PROSITE" id="PS50234">
    <property type="entry name" value="VWFA"/>
    <property type="match status" value="1"/>
</dbReference>
<feature type="domain" description="VIT" evidence="3">
    <location>
        <begin position="5"/>
        <end position="135"/>
    </location>
</feature>
<dbReference type="SUPFAM" id="SSF53300">
    <property type="entry name" value="vWA-like"/>
    <property type="match status" value="1"/>
</dbReference>
<dbReference type="SMART" id="SM00609">
    <property type="entry name" value="VIT"/>
    <property type="match status" value="1"/>
</dbReference>
<keyword evidence="5" id="KW-1185">Reference proteome</keyword>
<dbReference type="PANTHER" id="PTHR45737">
    <property type="entry name" value="VON WILLEBRAND FACTOR A DOMAIN-CONTAINING PROTEIN 5A"/>
    <property type="match status" value="1"/>
</dbReference>
<accession>A0A8W8KUZ5</accession>
<evidence type="ECO:0000313" key="5">
    <source>
        <dbReference type="Proteomes" id="UP000005408"/>
    </source>
</evidence>
<feature type="region of interest" description="Disordered" evidence="1">
    <location>
        <begin position="710"/>
        <end position="729"/>
    </location>
</feature>
<evidence type="ECO:0000259" key="3">
    <source>
        <dbReference type="PROSITE" id="PS51468"/>
    </source>
</evidence>
<reference evidence="4" key="1">
    <citation type="submission" date="2022-08" db="UniProtKB">
        <authorList>
            <consortium name="EnsemblMetazoa"/>
        </authorList>
    </citation>
    <scope>IDENTIFICATION</scope>
    <source>
        <strain evidence="4">05x7-T-G4-1.051#20</strain>
    </source>
</reference>
<sequence>MNNPKCGLVSISANQPGTVPLKKIDTRVSIYGFIANVKSDLHYVNEADESIETDFVFPLDSDAAVYKFEAEIDGRTIVAEVQEKSQAKVTYVDAVESGLTAVYMSEDDDAGDIFRVRVGNLPAKMAAKLTFSYVQELALSCDQTGTFMLPMVLNPRYTPDCTPTDQPNDEETEVSNSLENQVQPTMTSLSEVGAVCYSDLTVNLAVEVAGGKNLMMSENKMEFDVLAAIIGNKMSTSKQLKPGSDFSIVLNYKGFEKPGALLEKGKTDGGAFLSSDVLMVNFVPEIEEADRNMPCEFVFVIDRSCSMRGERIEKAKETLLLLLKSLPVNCIFNVVSFGTKFSSLFSKSKPYTESTLKEALSLQESMTAEMGGTEIFKPLESVFKNKSSDSYARQIFLLTDGQVNNVKKIVDLVQKQKNTRVFTFGIGDGCSTELVKDVARVSNGKATFVKDNDRLQSKVMYVLRCSMTHGISDVSLQWSLPKECCVINIPEQVPAIFPGEKTILYAVLSGDIPKDYSDKNSLKLIGKAGNKSVEFSFEFDFNSDTCSGVDFSFPLHRLAAKTKLSEMELQRITDTIVTTLSVEVNIPCKHTAFVGVDKDNKLVVPLLRPKYMIACCFCGDSAEELKSFSLSSDVQSFQRKASYGFSGSTTRARSSTSSRSIGLGKRISNFFKGSGFFAKKKPEAKRNLWISNEVKNSGLDSHMDQHLDIDEDEFDSGSDSKSAEGHPSSKMVQLIEKQKFDGSWTLDEGLCGILNTGLQKIKDAAVVKDLDVWTTAIIIAVFRKEFDQHRSEWKLIEEKALKWLKTKDLEGEDVVQEAMTFLTT</sequence>
<dbReference type="InterPro" id="IPR013694">
    <property type="entry name" value="VIT"/>
</dbReference>
<dbReference type="Proteomes" id="UP000005408">
    <property type="component" value="Unassembled WGS sequence"/>
</dbReference>
<dbReference type="AlphaFoldDB" id="A0A8W8KUZ5"/>
<dbReference type="EnsemblMetazoa" id="G25394.6">
    <property type="protein sequence ID" value="G25394.6:cds"/>
    <property type="gene ID" value="G25394"/>
</dbReference>
<evidence type="ECO:0000313" key="4">
    <source>
        <dbReference type="EnsemblMetazoa" id="G25394.6:cds"/>
    </source>
</evidence>
<evidence type="ECO:0008006" key="6">
    <source>
        <dbReference type="Google" id="ProtNLM"/>
    </source>
</evidence>
<dbReference type="InterPro" id="IPR036465">
    <property type="entry name" value="vWFA_dom_sf"/>
</dbReference>
<evidence type="ECO:0000256" key="1">
    <source>
        <dbReference type="SAM" id="MobiDB-lite"/>
    </source>
</evidence>
<dbReference type="PANTHER" id="PTHR45737:SF6">
    <property type="entry name" value="VON WILLEBRAND FACTOR A DOMAIN-CONTAINING PROTEIN 5A"/>
    <property type="match status" value="1"/>
</dbReference>
<organism evidence="4 5">
    <name type="scientific">Magallana gigas</name>
    <name type="common">Pacific oyster</name>
    <name type="synonym">Crassostrea gigas</name>
    <dbReference type="NCBI Taxonomy" id="29159"/>
    <lineage>
        <taxon>Eukaryota</taxon>
        <taxon>Metazoa</taxon>
        <taxon>Spiralia</taxon>
        <taxon>Lophotrochozoa</taxon>
        <taxon>Mollusca</taxon>
        <taxon>Bivalvia</taxon>
        <taxon>Autobranchia</taxon>
        <taxon>Pteriomorphia</taxon>
        <taxon>Ostreida</taxon>
        <taxon>Ostreoidea</taxon>
        <taxon>Ostreidae</taxon>
        <taxon>Magallana</taxon>
    </lineage>
</organism>
<evidence type="ECO:0000259" key="2">
    <source>
        <dbReference type="PROSITE" id="PS50234"/>
    </source>
</evidence>
<dbReference type="Gene3D" id="3.40.50.410">
    <property type="entry name" value="von Willebrand factor, type A domain"/>
    <property type="match status" value="1"/>
</dbReference>
<feature type="domain" description="VWFA" evidence="2">
    <location>
        <begin position="296"/>
        <end position="463"/>
    </location>
</feature>
<proteinExistence type="predicted"/>
<dbReference type="SMART" id="SM00327">
    <property type="entry name" value="VWA"/>
    <property type="match status" value="1"/>
</dbReference>